<evidence type="ECO:0000313" key="2">
    <source>
        <dbReference type="EMBL" id="TGY44538.1"/>
    </source>
</evidence>
<keyword evidence="1" id="KW-0812">Transmembrane</keyword>
<dbReference type="InterPro" id="IPR025648">
    <property type="entry name" value="DUF4358"/>
</dbReference>
<dbReference type="EMBL" id="SRYR01000001">
    <property type="protein sequence ID" value="TGY44538.1"/>
    <property type="molecule type" value="Genomic_DNA"/>
</dbReference>
<accession>A0A4S2DQ33</accession>
<sequence length="158" mass="18587">MIRGKYSRIYIIEILFVVLIFILAYPFLKEKELNIDALSEDINKIITEDYKKGTIDDLRKIYGVSINDINNYIFYKSDNNMNPKEILVLNFKDEDLLKANKENISKVIDNKKSSFKDYNADAYSLLESSIFKIKGTNLIYIVNEDNKNIEKIINKHFR</sequence>
<evidence type="ECO:0000313" key="3">
    <source>
        <dbReference type="Proteomes" id="UP000306888"/>
    </source>
</evidence>
<dbReference type="RefSeq" id="WP_136005786.1">
    <property type="nucleotide sequence ID" value="NZ_SRYR01000001.1"/>
</dbReference>
<keyword evidence="1" id="KW-1133">Transmembrane helix</keyword>
<keyword evidence="3" id="KW-1185">Reference proteome</keyword>
<evidence type="ECO:0000256" key="1">
    <source>
        <dbReference type="SAM" id="Phobius"/>
    </source>
</evidence>
<keyword evidence="1" id="KW-0472">Membrane</keyword>
<dbReference type="Proteomes" id="UP000306888">
    <property type="component" value="Unassembled WGS sequence"/>
</dbReference>
<proteinExistence type="predicted"/>
<name>A0A4S2DQ33_9CLOT</name>
<comment type="caution">
    <text evidence="2">The sequence shown here is derived from an EMBL/GenBank/DDBJ whole genome shotgun (WGS) entry which is preliminary data.</text>
</comment>
<protein>
    <submittedName>
        <fullName evidence="2">DUF4358 domain-containing protein</fullName>
    </submittedName>
</protein>
<reference evidence="2 3" key="1">
    <citation type="submission" date="2019-04" db="EMBL/GenBank/DDBJ databases">
        <title>Microbes associate with the intestines of laboratory mice.</title>
        <authorList>
            <person name="Navarre W."/>
            <person name="Wong E."/>
            <person name="Huang K."/>
            <person name="Tropini C."/>
            <person name="Ng K."/>
            <person name="Yu B."/>
        </authorList>
    </citation>
    <scope>NUCLEOTIDE SEQUENCE [LARGE SCALE GENOMIC DNA]</scope>
    <source>
        <strain evidence="2 3">NM50_B9-20</strain>
    </source>
</reference>
<feature type="transmembrane region" description="Helical" evidence="1">
    <location>
        <begin position="9"/>
        <end position="28"/>
    </location>
</feature>
<organism evidence="2 3">
    <name type="scientific">Clostridium sartagoforme</name>
    <dbReference type="NCBI Taxonomy" id="84031"/>
    <lineage>
        <taxon>Bacteria</taxon>
        <taxon>Bacillati</taxon>
        <taxon>Bacillota</taxon>
        <taxon>Clostridia</taxon>
        <taxon>Eubacteriales</taxon>
        <taxon>Clostridiaceae</taxon>
        <taxon>Clostridium</taxon>
    </lineage>
</organism>
<dbReference type="OrthoDB" id="1797583at2"/>
<dbReference type="AlphaFoldDB" id="A0A4S2DQ33"/>
<gene>
    <name evidence="2" type="ORF">E5347_06900</name>
</gene>
<dbReference type="Pfam" id="PF14270">
    <property type="entry name" value="DUF4358"/>
    <property type="match status" value="1"/>
</dbReference>